<name>I0YQY5_COCSC</name>
<dbReference type="PANTHER" id="PTHR12547">
    <property type="entry name" value="CCCH ZINC FINGER/TIS11-RELATED"/>
    <property type="match status" value="1"/>
</dbReference>
<dbReference type="Proteomes" id="UP000007264">
    <property type="component" value="Unassembled WGS sequence"/>
</dbReference>
<keyword evidence="1 5" id="KW-0479">Metal-binding</keyword>
<dbReference type="SUPFAM" id="SSF90229">
    <property type="entry name" value="CCCH zinc finger"/>
    <property type="match status" value="2"/>
</dbReference>
<dbReference type="KEGG" id="csl:COCSUDRAFT_9841"/>
<dbReference type="InterPro" id="IPR000571">
    <property type="entry name" value="Znf_CCCH"/>
</dbReference>
<dbReference type="FunFam" id="4.10.1000.10:FF:000002">
    <property type="entry name" value="Zinc finger protein 36, C3H1 type-like 1"/>
    <property type="match status" value="1"/>
</dbReference>
<gene>
    <name evidence="7" type="ORF">COCSUDRAFT_9841</name>
</gene>
<evidence type="ECO:0000256" key="1">
    <source>
        <dbReference type="ARBA" id="ARBA00022723"/>
    </source>
</evidence>
<dbReference type="InterPro" id="IPR045877">
    <property type="entry name" value="ZFP36-like"/>
</dbReference>
<dbReference type="FunFam" id="4.10.1000.10:FF:000001">
    <property type="entry name" value="zinc finger CCCH domain-containing protein 15-like"/>
    <property type="match status" value="1"/>
</dbReference>
<protein>
    <recommendedName>
        <fullName evidence="6">C3H1-type domain-containing protein</fullName>
    </recommendedName>
</protein>
<dbReference type="SMART" id="SM00356">
    <property type="entry name" value="ZnF_C3H1"/>
    <property type="match status" value="2"/>
</dbReference>
<feature type="non-terminal residue" evidence="7">
    <location>
        <position position="1"/>
    </location>
</feature>
<keyword evidence="2" id="KW-0677">Repeat</keyword>
<dbReference type="InterPro" id="IPR036855">
    <property type="entry name" value="Znf_CCCH_sf"/>
</dbReference>
<evidence type="ECO:0000259" key="6">
    <source>
        <dbReference type="PROSITE" id="PS50103"/>
    </source>
</evidence>
<sequence>QTELCRSWKESGSCRYGSKCQFAHGEKELKPVQRHPKYKTEPCRQFATTGACPYGSRCRFIH</sequence>
<dbReference type="GO" id="GO:0008270">
    <property type="term" value="F:zinc ion binding"/>
    <property type="evidence" value="ECO:0007669"/>
    <property type="project" value="UniProtKB-KW"/>
</dbReference>
<feature type="domain" description="C3H1-type" evidence="6">
    <location>
        <begin position="1"/>
        <end position="27"/>
    </location>
</feature>
<dbReference type="RefSeq" id="XP_005645348.1">
    <property type="nucleotide sequence ID" value="XM_005645291.1"/>
</dbReference>
<reference evidence="7 8" key="1">
    <citation type="journal article" date="2012" name="Genome Biol.">
        <title>The genome of the polar eukaryotic microalga coccomyxa subellipsoidea reveals traits of cold adaptation.</title>
        <authorList>
            <person name="Blanc G."/>
            <person name="Agarkova I."/>
            <person name="Grimwood J."/>
            <person name="Kuo A."/>
            <person name="Brueggeman A."/>
            <person name="Dunigan D."/>
            <person name="Gurnon J."/>
            <person name="Ladunga I."/>
            <person name="Lindquist E."/>
            <person name="Lucas S."/>
            <person name="Pangilinan J."/>
            <person name="Proschold T."/>
            <person name="Salamov A."/>
            <person name="Schmutz J."/>
            <person name="Weeks D."/>
            <person name="Yamada T."/>
            <person name="Claverie J.M."/>
            <person name="Grigoriev I."/>
            <person name="Van Etten J."/>
            <person name="Lomsadze A."/>
            <person name="Borodovsky M."/>
        </authorList>
    </citation>
    <scope>NUCLEOTIDE SEQUENCE [LARGE SCALE GENOMIC DNA]</scope>
    <source>
        <strain evidence="7 8">C-169</strain>
    </source>
</reference>
<evidence type="ECO:0000256" key="2">
    <source>
        <dbReference type="ARBA" id="ARBA00022737"/>
    </source>
</evidence>
<feature type="non-terminal residue" evidence="7">
    <location>
        <position position="62"/>
    </location>
</feature>
<dbReference type="GeneID" id="17038960"/>
<evidence type="ECO:0000256" key="5">
    <source>
        <dbReference type="PROSITE-ProRule" id="PRU00723"/>
    </source>
</evidence>
<feature type="zinc finger region" description="C3H1-type" evidence="5">
    <location>
        <begin position="37"/>
        <end position="62"/>
    </location>
</feature>
<feature type="domain" description="C3H1-type" evidence="6">
    <location>
        <begin position="37"/>
        <end position="62"/>
    </location>
</feature>
<comment type="caution">
    <text evidence="7">The sequence shown here is derived from an EMBL/GenBank/DDBJ whole genome shotgun (WGS) entry which is preliminary data.</text>
</comment>
<dbReference type="AlphaFoldDB" id="I0YQY5"/>
<dbReference type="PROSITE" id="PS50103">
    <property type="entry name" value="ZF_C3H1"/>
    <property type="match status" value="2"/>
</dbReference>
<dbReference type="Gene3D" id="4.10.1000.10">
    <property type="entry name" value="Zinc finger, CCCH-type"/>
    <property type="match status" value="2"/>
</dbReference>
<evidence type="ECO:0000313" key="7">
    <source>
        <dbReference type="EMBL" id="EIE20804.1"/>
    </source>
</evidence>
<evidence type="ECO:0000256" key="4">
    <source>
        <dbReference type="ARBA" id="ARBA00022833"/>
    </source>
</evidence>
<organism evidence="7 8">
    <name type="scientific">Coccomyxa subellipsoidea (strain C-169)</name>
    <name type="common">Green microalga</name>
    <dbReference type="NCBI Taxonomy" id="574566"/>
    <lineage>
        <taxon>Eukaryota</taxon>
        <taxon>Viridiplantae</taxon>
        <taxon>Chlorophyta</taxon>
        <taxon>core chlorophytes</taxon>
        <taxon>Trebouxiophyceae</taxon>
        <taxon>Trebouxiophyceae incertae sedis</taxon>
        <taxon>Coccomyxaceae</taxon>
        <taxon>Coccomyxa</taxon>
        <taxon>Coccomyxa subellipsoidea</taxon>
    </lineage>
</organism>
<keyword evidence="8" id="KW-1185">Reference proteome</keyword>
<evidence type="ECO:0000256" key="3">
    <source>
        <dbReference type="ARBA" id="ARBA00022771"/>
    </source>
</evidence>
<feature type="zinc finger region" description="C3H1-type" evidence="5">
    <location>
        <begin position="1"/>
        <end position="27"/>
    </location>
</feature>
<proteinExistence type="predicted"/>
<dbReference type="EMBL" id="AGSI01000014">
    <property type="protein sequence ID" value="EIE20804.1"/>
    <property type="molecule type" value="Genomic_DNA"/>
</dbReference>
<dbReference type="PANTHER" id="PTHR12547:SF18">
    <property type="entry name" value="PROTEIN TIS11"/>
    <property type="match status" value="1"/>
</dbReference>
<accession>I0YQY5</accession>
<keyword evidence="3 5" id="KW-0863">Zinc-finger</keyword>
<dbReference type="OrthoDB" id="410307at2759"/>
<dbReference type="Pfam" id="PF00642">
    <property type="entry name" value="zf-CCCH"/>
    <property type="match status" value="2"/>
</dbReference>
<dbReference type="eggNOG" id="KOG1677">
    <property type="taxonomic scope" value="Eukaryota"/>
</dbReference>
<keyword evidence="4 5" id="KW-0862">Zinc</keyword>
<dbReference type="STRING" id="574566.I0YQY5"/>
<evidence type="ECO:0000313" key="8">
    <source>
        <dbReference type="Proteomes" id="UP000007264"/>
    </source>
</evidence>
<dbReference type="GO" id="GO:0003729">
    <property type="term" value="F:mRNA binding"/>
    <property type="evidence" value="ECO:0007669"/>
    <property type="project" value="InterPro"/>
</dbReference>